<dbReference type="EMBL" id="FMWO01000070">
    <property type="protein sequence ID" value="SCZ86564.1"/>
    <property type="molecule type" value="Genomic_DNA"/>
</dbReference>
<accession>A0A1G5SHB1</accession>
<dbReference type="AlphaFoldDB" id="A0A1G5SHB1"/>
<organism evidence="1 2">
    <name type="scientific">Nitrosomonas mobilis</name>
    <dbReference type="NCBI Taxonomy" id="51642"/>
    <lineage>
        <taxon>Bacteria</taxon>
        <taxon>Pseudomonadati</taxon>
        <taxon>Pseudomonadota</taxon>
        <taxon>Betaproteobacteria</taxon>
        <taxon>Nitrosomonadales</taxon>
        <taxon>Nitrosomonadaceae</taxon>
        <taxon>Nitrosomonas</taxon>
    </lineage>
</organism>
<dbReference type="STRING" id="51642.NSMM_600033"/>
<evidence type="ECO:0000313" key="2">
    <source>
        <dbReference type="Proteomes" id="UP000198729"/>
    </source>
</evidence>
<evidence type="ECO:0000313" key="1">
    <source>
        <dbReference type="EMBL" id="SCZ86564.1"/>
    </source>
</evidence>
<sequence>MYHPIPFRRHQIVIIAVSSWVQKQNEPAINMELSIFYRHGLNSEVQRLTVI</sequence>
<protein>
    <submittedName>
        <fullName evidence="1">Uncharacterized protein</fullName>
    </submittedName>
</protein>
<keyword evidence="2" id="KW-1185">Reference proteome</keyword>
<gene>
    <name evidence="1" type="ORF">NSMM_600033</name>
</gene>
<proteinExistence type="predicted"/>
<reference evidence="1 2" key="1">
    <citation type="submission" date="2016-10" db="EMBL/GenBank/DDBJ databases">
        <authorList>
            <person name="de Groot N.N."/>
        </authorList>
    </citation>
    <scope>NUCLEOTIDE SEQUENCE [LARGE SCALE GENOMIC DNA]</scope>
    <source>
        <strain evidence="1">1</strain>
    </source>
</reference>
<dbReference type="Proteomes" id="UP000198729">
    <property type="component" value="Unassembled WGS sequence"/>
</dbReference>
<name>A0A1G5SHB1_9PROT</name>